<evidence type="ECO:0000313" key="2">
    <source>
        <dbReference type="EMBL" id="TCK68451.1"/>
    </source>
</evidence>
<dbReference type="AlphaFoldDB" id="A0A4V2PTY8"/>
<accession>A0A4V2PTY8</accession>
<sequence length="79" mass="8702">MNLSEREAFVTAQEAAAFLRCSPITVKRLAREGKIPAHFITNGVRKRWRFLISELADRMQAEVSLKASSAPLTQGGSGK</sequence>
<dbReference type="RefSeq" id="WP_131999501.1">
    <property type="nucleotide sequence ID" value="NZ_SMGK01000009.1"/>
</dbReference>
<dbReference type="OrthoDB" id="121439at2"/>
<comment type="caution">
    <text evidence="2">The sequence shown here is derived from an EMBL/GenBank/DDBJ whole genome shotgun (WGS) entry which is preliminary data.</text>
</comment>
<dbReference type="InterPro" id="IPR041657">
    <property type="entry name" value="HTH_17"/>
</dbReference>
<keyword evidence="3" id="KW-1185">Reference proteome</keyword>
<evidence type="ECO:0000259" key="1">
    <source>
        <dbReference type="Pfam" id="PF12728"/>
    </source>
</evidence>
<reference evidence="2 3" key="1">
    <citation type="submission" date="2019-03" db="EMBL/GenBank/DDBJ databases">
        <title>Genomic Encyclopedia of Type Strains, Phase IV (KMG-IV): sequencing the most valuable type-strain genomes for metagenomic binning, comparative biology and taxonomic classification.</title>
        <authorList>
            <person name="Goeker M."/>
        </authorList>
    </citation>
    <scope>NUCLEOTIDE SEQUENCE [LARGE SCALE GENOMIC DNA]</scope>
    <source>
        <strain evidence="2 3">DSM 103428</strain>
    </source>
</reference>
<gene>
    <name evidence="2" type="ORF">C7378_3528</name>
</gene>
<dbReference type="EMBL" id="SMGK01000009">
    <property type="protein sequence ID" value="TCK68451.1"/>
    <property type="molecule type" value="Genomic_DNA"/>
</dbReference>
<protein>
    <submittedName>
        <fullName evidence="2">Excisionase family DNA binding protein</fullName>
    </submittedName>
</protein>
<evidence type="ECO:0000313" key="3">
    <source>
        <dbReference type="Proteomes" id="UP000295210"/>
    </source>
</evidence>
<organism evidence="2 3">
    <name type="scientific">Acidipila rosea</name>
    <dbReference type="NCBI Taxonomy" id="768535"/>
    <lineage>
        <taxon>Bacteria</taxon>
        <taxon>Pseudomonadati</taxon>
        <taxon>Acidobacteriota</taxon>
        <taxon>Terriglobia</taxon>
        <taxon>Terriglobales</taxon>
        <taxon>Acidobacteriaceae</taxon>
        <taxon>Acidipila</taxon>
    </lineage>
</organism>
<dbReference type="Proteomes" id="UP000295210">
    <property type="component" value="Unassembled WGS sequence"/>
</dbReference>
<name>A0A4V2PTY8_9BACT</name>
<feature type="domain" description="Helix-turn-helix" evidence="1">
    <location>
        <begin position="10"/>
        <end position="61"/>
    </location>
</feature>
<dbReference type="Pfam" id="PF12728">
    <property type="entry name" value="HTH_17"/>
    <property type="match status" value="1"/>
</dbReference>
<proteinExistence type="predicted"/>